<dbReference type="GeneID" id="65536851"/>
<dbReference type="InterPro" id="IPR041698">
    <property type="entry name" value="Methyltransf_25"/>
</dbReference>
<feature type="domain" description="Methyltransferase" evidence="2">
    <location>
        <begin position="41"/>
        <end position="120"/>
    </location>
</feature>
<dbReference type="Proteomes" id="UP000186351">
    <property type="component" value="Chromosome"/>
</dbReference>
<organism evidence="3 4">
    <name type="scientific">Muribaculum intestinale</name>
    <dbReference type="NCBI Taxonomy" id="1796646"/>
    <lineage>
        <taxon>Bacteria</taxon>
        <taxon>Pseudomonadati</taxon>
        <taxon>Bacteroidota</taxon>
        <taxon>Bacteroidia</taxon>
        <taxon>Bacteroidales</taxon>
        <taxon>Muribaculaceae</taxon>
        <taxon>Muribaculum</taxon>
    </lineage>
</organism>
<evidence type="ECO:0000313" key="3">
    <source>
        <dbReference type="EMBL" id="ANU63723.1"/>
    </source>
</evidence>
<evidence type="ECO:0000313" key="4">
    <source>
        <dbReference type="Proteomes" id="UP000186351"/>
    </source>
</evidence>
<protein>
    <recommendedName>
        <fullName evidence="2">Methyltransferase domain-containing protein</fullName>
    </recommendedName>
</protein>
<dbReference type="SUPFAM" id="SSF53335">
    <property type="entry name" value="S-adenosyl-L-methionine-dependent methyltransferases"/>
    <property type="match status" value="1"/>
</dbReference>
<dbReference type="STRING" id="1796646.A4V02_08260"/>
<proteinExistence type="predicted"/>
<dbReference type="GO" id="GO:0016740">
    <property type="term" value="F:transferase activity"/>
    <property type="evidence" value="ECO:0007669"/>
    <property type="project" value="UniProtKB-KW"/>
</dbReference>
<dbReference type="PANTHER" id="PTHR43861:SF6">
    <property type="entry name" value="METHYLTRANSFERASE TYPE 11"/>
    <property type="match status" value="1"/>
</dbReference>
<dbReference type="AlphaFoldDB" id="A0A1B1SA83"/>
<reference evidence="4" key="1">
    <citation type="submission" date="2016-04" db="EMBL/GenBank/DDBJ databases">
        <title>Complete Genome Sequences of Twelve Strains of a Stable Defined Moderately Diverse Mouse Microbiota 2 (sDMDMm2).</title>
        <authorList>
            <person name="Uchimura Y."/>
            <person name="Wyss M."/>
            <person name="Brugiroux S."/>
            <person name="Limenitakis J.P."/>
            <person name="Stecher B."/>
            <person name="McCoy K.D."/>
            <person name="Macpherson A.J."/>
        </authorList>
    </citation>
    <scope>NUCLEOTIDE SEQUENCE [LARGE SCALE GENOMIC DNA]</scope>
    <source>
        <strain evidence="4">YL27</strain>
    </source>
</reference>
<evidence type="ECO:0000259" key="2">
    <source>
        <dbReference type="Pfam" id="PF13649"/>
    </source>
</evidence>
<accession>A0A1B1SA83</accession>
<evidence type="ECO:0000256" key="1">
    <source>
        <dbReference type="ARBA" id="ARBA00022679"/>
    </source>
</evidence>
<dbReference type="RefSeq" id="WP_068961028.1">
    <property type="nucleotide sequence ID" value="NZ_CAJTAP010000014.1"/>
</dbReference>
<sequence>MDERNFFDRLAPTWDANETLSTPAHVRHILSHAGIKRGDRVLDLGTGTGVLLPAIAEITGPGGFITAVDYSTGMLDIARSKFADLIPRPEFRCMDFETETIPGEYDHIILYCVYPHLHTPVDTLKWLRGVNLADGGTITVAFPSDEKFINSIHRHKHSESDILPPASELAAWLRLNGLSADVAESTHDNYIINIAKTPC</sequence>
<dbReference type="OrthoDB" id="9789123at2"/>
<name>A0A1B1SA83_9BACT</name>
<keyword evidence="1" id="KW-0808">Transferase</keyword>
<gene>
    <name evidence="3" type="ORF">A4V02_08260</name>
</gene>
<dbReference type="EMBL" id="CP015402">
    <property type="protein sequence ID" value="ANU63723.1"/>
    <property type="molecule type" value="Genomic_DNA"/>
</dbReference>
<dbReference type="Pfam" id="PF13649">
    <property type="entry name" value="Methyltransf_25"/>
    <property type="match status" value="1"/>
</dbReference>
<dbReference type="CDD" id="cd02440">
    <property type="entry name" value="AdoMet_MTases"/>
    <property type="match status" value="1"/>
</dbReference>
<dbReference type="KEGG" id="pary:A4V02_08260"/>
<accession>A0A1Z2XIC7</accession>
<dbReference type="PANTHER" id="PTHR43861">
    <property type="entry name" value="TRANS-ACONITATE 2-METHYLTRANSFERASE-RELATED"/>
    <property type="match status" value="1"/>
</dbReference>
<dbReference type="InterPro" id="IPR029063">
    <property type="entry name" value="SAM-dependent_MTases_sf"/>
</dbReference>
<dbReference type="Gene3D" id="3.40.50.150">
    <property type="entry name" value="Vaccinia Virus protein VP39"/>
    <property type="match status" value="1"/>
</dbReference>
<keyword evidence="4" id="KW-1185">Reference proteome</keyword>